<gene>
    <name evidence="1" type="ORF">UFOVP55_75</name>
</gene>
<sequence length="63" mass="6560">MERIEVNVETGEVQVIQFTAEEEAAALAYAASLPAPVEPPKPTLADLQAQLTILAAQIAAAGE</sequence>
<reference evidence="1" key="1">
    <citation type="submission" date="2020-04" db="EMBL/GenBank/DDBJ databases">
        <authorList>
            <person name="Chiriac C."/>
            <person name="Salcher M."/>
            <person name="Ghai R."/>
            <person name="Kavagutti S V."/>
        </authorList>
    </citation>
    <scope>NUCLEOTIDE SEQUENCE</scope>
</reference>
<name>A0A6J5KV30_9CAUD</name>
<proteinExistence type="predicted"/>
<accession>A0A6J5KV30</accession>
<dbReference type="EMBL" id="LR796185">
    <property type="protein sequence ID" value="CAB4125192.1"/>
    <property type="molecule type" value="Genomic_DNA"/>
</dbReference>
<organism evidence="1">
    <name type="scientific">uncultured Caudovirales phage</name>
    <dbReference type="NCBI Taxonomy" id="2100421"/>
    <lineage>
        <taxon>Viruses</taxon>
        <taxon>Duplodnaviria</taxon>
        <taxon>Heunggongvirae</taxon>
        <taxon>Uroviricota</taxon>
        <taxon>Caudoviricetes</taxon>
        <taxon>Peduoviridae</taxon>
        <taxon>Maltschvirus</taxon>
        <taxon>Maltschvirus maltsch</taxon>
    </lineage>
</organism>
<protein>
    <submittedName>
        <fullName evidence="1">Uncharacterized protein</fullName>
    </submittedName>
</protein>
<evidence type="ECO:0000313" key="1">
    <source>
        <dbReference type="EMBL" id="CAB4125192.1"/>
    </source>
</evidence>